<comment type="caution">
    <text evidence="2">The sequence shown here is derived from an EMBL/GenBank/DDBJ whole genome shotgun (WGS) entry which is preliminary data.</text>
</comment>
<dbReference type="STRING" id="1349421.OI18_02945"/>
<dbReference type="EMBL" id="JSVC01000002">
    <property type="protein sequence ID" value="KIC96136.1"/>
    <property type="molecule type" value="Genomic_DNA"/>
</dbReference>
<reference evidence="2 3" key="1">
    <citation type="submission" date="2014-11" db="EMBL/GenBank/DDBJ databases">
        <title>Genome sequence of Flavihumibacter solisilvae 3-3.</title>
        <authorList>
            <person name="Zhou G."/>
            <person name="Li M."/>
            <person name="Wang G."/>
        </authorList>
    </citation>
    <scope>NUCLEOTIDE SEQUENCE [LARGE SCALE GENOMIC DNA]</scope>
    <source>
        <strain evidence="2 3">3-3</strain>
    </source>
</reference>
<keyword evidence="1" id="KW-0472">Membrane</keyword>
<dbReference type="AlphaFoldDB" id="A0A0C1L9F1"/>
<evidence type="ECO:0000256" key="1">
    <source>
        <dbReference type="SAM" id="Phobius"/>
    </source>
</evidence>
<keyword evidence="3" id="KW-1185">Reference proteome</keyword>
<evidence type="ECO:0000313" key="3">
    <source>
        <dbReference type="Proteomes" id="UP000031408"/>
    </source>
</evidence>
<protein>
    <recommendedName>
        <fullName evidence="4">Protein BatD</fullName>
    </recommendedName>
</protein>
<name>A0A0C1L9F1_9BACT</name>
<organism evidence="2 3">
    <name type="scientific">Flavihumibacter solisilvae</name>
    <dbReference type="NCBI Taxonomy" id="1349421"/>
    <lineage>
        <taxon>Bacteria</taxon>
        <taxon>Pseudomonadati</taxon>
        <taxon>Bacteroidota</taxon>
        <taxon>Chitinophagia</taxon>
        <taxon>Chitinophagales</taxon>
        <taxon>Chitinophagaceae</taxon>
        <taxon>Flavihumibacter</taxon>
    </lineage>
</organism>
<proteinExistence type="predicted"/>
<keyword evidence="1" id="KW-0812">Transmembrane</keyword>
<dbReference type="RefSeq" id="WP_039136986.1">
    <property type="nucleotide sequence ID" value="NZ_JSVC01000002.1"/>
</dbReference>
<dbReference type="Proteomes" id="UP000031408">
    <property type="component" value="Unassembled WGS sequence"/>
</dbReference>
<evidence type="ECO:0008006" key="4">
    <source>
        <dbReference type="Google" id="ProtNLM"/>
    </source>
</evidence>
<feature type="transmembrane region" description="Helical" evidence="1">
    <location>
        <begin position="152"/>
        <end position="172"/>
    </location>
</feature>
<gene>
    <name evidence="2" type="ORF">OI18_02945</name>
</gene>
<dbReference type="OrthoDB" id="9807384at2"/>
<evidence type="ECO:0000313" key="2">
    <source>
        <dbReference type="EMBL" id="KIC96136.1"/>
    </source>
</evidence>
<dbReference type="PROSITE" id="PS51257">
    <property type="entry name" value="PROKAR_LIPOPROTEIN"/>
    <property type="match status" value="1"/>
</dbReference>
<sequence length="306" mass="34851">MRFSRKETIVTIIFTLSCTMLYAQQVRVKASVNRDRILIGEPIVLQLEAELPEGESYTWFRLDSIDHFEWLAKGSVDTLDAVQGKLYKQLVTITSFDSGSWTIPRLSLQVKNSSYLTDSIPVSVEYSNADPNKPYHDIRDIIEVPAAETNKVNYIIAIVTLLAIAGLIYLLTRKKKEKVEAKIPTGPVMTAYEKALSLLSALKPRLMQSNGHVKNLYIELNDILRDYFREEKLVLEPDSTNDQLVVRIKRYINKEQAIRLAQSLRLVDAVKFAKYQPSSGENEEVLNSVQHAIEGINEQIHQKQTN</sequence>
<accession>A0A0C1L9F1</accession>
<keyword evidence="1" id="KW-1133">Transmembrane helix</keyword>